<accession>L0A704</accession>
<proteinExistence type="predicted"/>
<evidence type="ECO:0008006" key="3">
    <source>
        <dbReference type="Google" id="ProtNLM"/>
    </source>
</evidence>
<dbReference type="PANTHER" id="PTHR38075">
    <property type="entry name" value="DUF4139 DOMAIN-CONTAINING PROTEIN"/>
    <property type="match status" value="1"/>
</dbReference>
<organism evidence="1 2">
    <name type="scientific">Deinococcus peraridilitoris (strain DSM 19664 / LMG 22246 / CIP 109416 / KR-200)</name>
    <dbReference type="NCBI Taxonomy" id="937777"/>
    <lineage>
        <taxon>Bacteria</taxon>
        <taxon>Thermotogati</taxon>
        <taxon>Deinococcota</taxon>
        <taxon>Deinococci</taxon>
        <taxon>Deinococcales</taxon>
        <taxon>Deinococcaceae</taxon>
        <taxon>Deinococcus</taxon>
    </lineage>
</organism>
<sequence length="414" mass="44927">MKRFWLGVLLLGSASAAEVRIYSTFAEVRERVQVSAPEFRVTLSQNVWNQVLPGSLDLEGVNVLAHLQRQQFSWLSSQEGKHVTLMEDGRAERVTLIRASDLLIRDAAGRYRNVRFEQLAFDALPPQNALAPTPSVTFRVTAGGSATLSYLTRALSWKPRYTLKVSGTTASLTALAEIRNSSDEAVEVSTGELLAGEVNVSEPPVQPFARGGVMEAGPADAVAAPKVTPAGESRGLYRYTLAQGFSLLPDSTLSVPFLTPKVSFERYAGLTSGFSVSAASGKLNRNYRLRSDVLLPAGMMTVRDEGRIVGQVRLNDTSIGEAAELDLGADPDVSFTRSVQVLTQDKNGASYRVTLTVQNDKDRALRAELRELIDGNVAVSGQVERVLQGLLVRVDVPARGKVTRIYSVTVKYAN</sequence>
<keyword evidence="2" id="KW-1185">Reference proteome</keyword>
<reference evidence="2" key="1">
    <citation type="submission" date="2012-03" db="EMBL/GenBank/DDBJ databases">
        <title>Complete sequence of chromosome of Deinococcus peraridilitoris DSM 19664.</title>
        <authorList>
            <person name="Lucas S."/>
            <person name="Copeland A."/>
            <person name="Lapidus A."/>
            <person name="Glavina del Rio T."/>
            <person name="Dalin E."/>
            <person name="Tice H."/>
            <person name="Bruce D."/>
            <person name="Goodwin L."/>
            <person name="Pitluck S."/>
            <person name="Peters L."/>
            <person name="Mikhailova N."/>
            <person name="Lu M."/>
            <person name="Kyrpides N."/>
            <person name="Mavromatis K."/>
            <person name="Ivanova N."/>
            <person name="Brettin T."/>
            <person name="Detter J.C."/>
            <person name="Han C."/>
            <person name="Larimer F."/>
            <person name="Land M."/>
            <person name="Hauser L."/>
            <person name="Markowitz V."/>
            <person name="Cheng J.-F."/>
            <person name="Hugenholtz P."/>
            <person name="Woyke T."/>
            <person name="Wu D."/>
            <person name="Pukall R."/>
            <person name="Steenblock K."/>
            <person name="Brambilla E."/>
            <person name="Klenk H.-P."/>
            <person name="Eisen J.A."/>
        </authorList>
    </citation>
    <scope>NUCLEOTIDE SEQUENCE [LARGE SCALE GENOMIC DNA]</scope>
    <source>
        <strain evidence="2">DSM 19664 / LMG 22246 / CIP 109416 / KR-200</strain>
    </source>
</reference>
<dbReference type="RefSeq" id="WP_015237133.1">
    <property type="nucleotide sequence ID" value="NC_019793.1"/>
</dbReference>
<dbReference type="KEGG" id="dpd:Deipe_3398"/>
<dbReference type="HOGENOM" id="CLU_656765_0_0_0"/>
<protein>
    <recommendedName>
        <fullName evidence="3">DUF4139 domain-containing protein</fullName>
    </recommendedName>
</protein>
<dbReference type="AlphaFoldDB" id="L0A704"/>
<dbReference type="STRING" id="937777.Deipe_3398"/>
<dbReference type="Proteomes" id="UP000010467">
    <property type="component" value="Chromosome"/>
</dbReference>
<dbReference type="EMBL" id="CP003382">
    <property type="protein sequence ID" value="AFZ68835.1"/>
    <property type="molecule type" value="Genomic_DNA"/>
</dbReference>
<dbReference type="PATRIC" id="fig|937777.3.peg.3411"/>
<gene>
    <name evidence="1" type="ordered locus">Deipe_3398</name>
</gene>
<dbReference type="eggNOG" id="COG5316">
    <property type="taxonomic scope" value="Bacteria"/>
</dbReference>
<dbReference type="PANTHER" id="PTHR38075:SF1">
    <property type="entry name" value="DUF4139 DOMAIN-CONTAINING PROTEIN"/>
    <property type="match status" value="1"/>
</dbReference>
<name>L0A704_DEIPD</name>
<evidence type="ECO:0000313" key="2">
    <source>
        <dbReference type="Proteomes" id="UP000010467"/>
    </source>
</evidence>
<evidence type="ECO:0000313" key="1">
    <source>
        <dbReference type="EMBL" id="AFZ68835.1"/>
    </source>
</evidence>
<dbReference type="OrthoDB" id="58667at2"/>